<accession>A0A413SZT7</accession>
<evidence type="ECO:0000256" key="2">
    <source>
        <dbReference type="ARBA" id="ARBA00022448"/>
    </source>
</evidence>
<dbReference type="GO" id="GO:0033178">
    <property type="term" value="C:proton-transporting two-sector ATPase complex, catalytic domain"/>
    <property type="evidence" value="ECO:0007669"/>
    <property type="project" value="InterPro"/>
</dbReference>
<dbReference type="RefSeq" id="WP_117901367.1">
    <property type="nucleotide sequence ID" value="NZ_QSFV01000059.1"/>
</dbReference>
<evidence type="ECO:0000313" key="6">
    <source>
        <dbReference type="Proteomes" id="UP000285740"/>
    </source>
</evidence>
<feature type="compositionally biased region" description="Low complexity" evidence="4">
    <location>
        <begin position="12"/>
        <end position="27"/>
    </location>
</feature>
<feature type="region of interest" description="Disordered" evidence="4">
    <location>
        <begin position="1"/>
        <end position="27"/>
    </location>
</feature>
<dbReference type="InterPro" id="IPR038495">
    <property type="entry name" value="ATPase_E_C"/>
</dbReference>
<sequence length="190" mass="21883">MTIEEKMDHFRSLSLESASSKSAESLSSYKQSLDDDLELHKETASQLAEESKKALMNQVRANSKKKLSSEQMKIKKELTQKQSAIKIEVFDRVREKLLEYRKTNDYLVYLENQIKKIMSEYSDVDITIYIDPNDSSLLDELKSKTGGNIEIYNKEFLGGTRTIVPEKNILIDNSFKTRLADQQDLFAITL</sequence>
<feature type="compositionally biased region" description="Basic and acidic residues" evidence="4">
    <location>
        <begin position="1"/>
        <end position="11"/>
    </location>
</feature>
<dbReference type="InterPro" id="IPR002842">
    <property type="entry name" value="ATPase_V1_Esu"/>
</dbReference>
<evidence type="ECO:0000256" key="4">
    <source>
        <dbReference type="SAM" id="MobiDB-lite"/>
    </source>
</evidence>
<gene>
    <name evidence="5" type="ORF">DW918_11190</name>
</gene>
<proteinExistence type="inferred from homology"/>
<reference evidence="5 6" key="1">
    <citation type="submission" date="2018-08" db="EMBL/GenBank/DDBJ databases">
        <title>A genome reference for cultivated species of the human gut microbiota.</title>
        <authorList>
            <person name="Zou Y."/>
            <person name="Xue W."/>
            <person name="Luo G."/>
        </authorList>
    </citation>
    <scope>NUCLEOTIDE SEQUENCE [LARGE SCALE GENOMIC DNA]</scope>
    <source>
        <strain evidence="5 6">AM42-30</strain>
    </source>
</reference>
<name>A0A413SZT7_9FIRM</name>
<dbReference type="SUPFAM" id="SSF160527">
    <property type="entry name" value="V-type ATPase subunit E-like"/>
    <property type="match status" value="1"/>
</dbReference>
<feature type="region of interest" description="Disordered" evidence="4">
    <location>
        <begin position="40"/>
        <end position="66"/>
    </location>
</feature>
<comment type="similarity">
    <text evidence="1">Belongs to the V-ATPase E subunit family.</text>
</comment>
<evidence type="ECO:0000256" key="1">
    <source>
        <dbReference type="ARBA" id="ARBA00005901"/>
    </source>
</evidence>
<evidence type="ECO:0000313" key="5">
    <source>
        <dbReference type="EMBL" id="RHA75597.1"/>
    </source>
</evidence>
<keyword evidence="2" id="KW-0813">Transport</keyword>
<evidence type="ECO:0008006" key="7">
    <source>
        <dbReference type="Google" id="ProtNLM"/>
    </source>
</evidence>
<dbReference type="Proteomes" id="UP000285740">
    <property type="component" value="Unassembled WGS sequence"/>
</dbReference>
<keyword evidence="3" id="KW-0406">Ion transport</keyword>
<dbReference type="EMBL" id="QSFV01000059">
    <property type="protein sequence ID" value="RHA75597.1"/>
    <property type="molecule type" value="Genomic_DNA"/>
</dbReference>
<evidence type="ECO:0000256" key="3">
    <source>
        <dbReference type="ARBA" id="ARBA00023065"/>
    </source>
</evidence>
<dbReference type="Gene3D" id="3.30.2320.30">
    <property type="entry name" value="ATP synthase, E subunit, C-terminal"/>
    <property type="match status" value="1"/>
</dbReference>
<organism evidence="5 6">
    <name type="scientific">Eubacterium ventriosum</name>
    <dbReference type="NCBI Taxonomy" id="39496"/>
    <lineage>
        <taxon>Bacteria</taxon>
        <taxon>Bacillati</taxon>
        <taxon>Bacillota</taxon>
        <taxon>Clostridia</taxon>
        <taxon>Eubacteriales</taxon>
        <taxon>Eubacteriaceae</taxon>
        <taxon>Eubacterium</taxon>
    </lineage>
</organism>
<dbReference type="Pfam" id="PF01991">
    <property type="entry name" value="vATP-synt_E"/>
    <property type="match status" value="1"/>
</dbReference>
<dbReference type="GO" id="GO:0046961">
    <property type="term" value="F:proton-transporting ATPase activity, rotational mechanism"/>
    <property type="evidence" value="ECO:0007669"/>
    <property type="project" value="InterPro"/>
</dbReference>
<protein>
    <recommendedName>
        <fullName evidence="7">ATPase</fullName>
    </recommendedName>
</protein>
<comment type="caution">
    <text evidence="5">The sequence shown here is derived from an EMBL/GenBank/DDBJ whole genome shotgun (WGS) entry which is preliminary data.</text>
</comment>
<dbReference type="AlphaFoldDB" id="A0A413SZT7"/>
<feature type="compositionally biased region" description="Basic and acidic residues" evidence="4">
    <location>
        <begin position="40"/>
        <end position="53"/>
    </location>
</feature>